<organism evidence="1">
    <name type="scientific">hydrothermal vent metagenome</name>
    <dbReference type="NCBI Taxonomy" id="652676"/>
    <lineage>
        <taxon>unclassified sequences</taxon>
        <taxon>metagenomes</taxon>
        <taxon>ecological metagenomes</taxon>
    </lineage>
</organism>
<accession>A0A160VBR5</accession>
<reference evidence="1" key="1">
    <citation type="submission" date="2015-10" db="EMBL/GenBank/DDBJ databases">
        <authorList>
            <person name="Gilbert D.G."/>
        </authorList>
    </citation>
    <scope>NUCLEOTIDE SEQUENCE</scope>
</reference>
<dbReference type="CDD" id="cd00448">
    <property type="entry name" value="YjgF_YER057c_UK114_family"/>
    <property type="match status" value="1"/>
</dbReference>
<dbReference type="AlphaFoldDB" id="A0A160VBR5"/>
<dbReference type="EMBL" id="FAXA01000458">
    <property type="protein sequence ID" value="CUV03702.1"/>
    <property type="molecule type" value="Genomic_DNA"/>
</dbReference>
<protein>
    <submittedName>
        <fullName evidence="1">Uncharacterized protein</fullName>
    </submittedName>
</protein>
<name>A0A160VBR5_9ZZZZ</name>
<dbReference type="Gene3D" id="3.30.1330.40">
    <property type="entry name" value="RutC-like"/>
    <property type="match status" value="1"/>
</dbReference>
<sequence>MAGRTNFNSVANMVVFLTNMDNWEKFNEVFRKFVPNPPCRR</sequence>
<dbReference type="SUPFAM" id="SSF55298">
    <property type="entry name" value="YjgF-like"/>
    <property type="match status" value="1"/>
</dbReference>
<dbReference type="InterPro" id="IPR035959">
    <property type="entry name" value="RutC-like_sf"/>
</dbReference>
<proteinExistence type="predicted"/>
<gene>
    <name evidence="1" type="ORF">MGWOODY_Clf2883</name>
</gene>
<evidence type="ECO:0000313" key="1">
    <source>
        <dbReference type="EMBL" id="CUV03702.1"/>
    </source>
</evidence>